<evidence type="ECO:0000259" key="4">
    <source>
        <dbReference type="Pfam" id="PF12697"/>
    </source>
</evidence>
<dbReference type="EMBL" id="SWKV01000063">
    <property type="protein sequence ID" value="KAF3034923.1"/>
    <property type="molecule type" value="Genomic_DNA"/>
</dbReference>
<dbReference type="SUPFAM" id="SSF75304">
    <property type="entry name" value="Amidase signature (AS) enzymes"/>
    <property type="match status" value="1"/>
</dbReference>
<dbReference type="InterPro" id="IPR000073">
    <property type="entry name" value="AB_hydrolase_1"/>
</dbReference>
<dbReference type="Pfam" id="PF12697">
    <property type="entry name" value="Abhydrolase_6"/>
    <property type="match status" value="1"/>
</dbReference>
<comment type="similarity">
    <text evidence="1">Belongs to the amidase family.</text>
</comment>
<dbReference type="PROSITE" id="PS50890">
    <property type="entry name" value="PUA"/>
    <property type="match status" value="1"/>
</dbReference>
<dbReference type="Gene3D" id="3.90.1300.10">
    <property type="entry name" value="Amidase signature (AS) domain"/>
    <property type="match status" value="1"/>
</dbReference>
<dbReference type="OrthoDB" id="6428749at2759"/>
<evidence type="ECO:0008006" key="7">
    <source>
        <dbReference type="Google" id="ProtNLM"/>
    </source>
</evidence>
<accession>A0A9P5BXV1</accession>
<dbReference type="Gene3D" id="3.40.50.1820">
    <property type="entry name" value="alpha/beta hydrolase"/>
    <property type="match status" value="1"/>
</dbReference>
<reference evidence="5" key="1">
    <citation type="submission" date="2019-04" db="EMBL/GenBank/DDBJ databases">
        <title>Sequencing of skin fungus with MAO and IRED activity.</title>
        <authorList>
            <person name="Marsaioli A.J."/>
            <person name="Bonatto J.M.C."/>
            <person name="Reis Junior O."/>
        </authorList>
    </citation>
    <scope>NUCLEOTIDE SEQUENCE</scope>
    <source>
        <strain evidence="5">28M1</strain>
    </source>
</reference>
<dbReference type="Proteomes" id="UP000758155">
    <property type="component" value="Unassembled WGS sequence"/>
</dbReference>
<dbReference type="PANTHER" id="PTHR46072">
    <property type="entry name" value="AMIDASE-RELATED-RELATED"/>
    <property type="match status" value="1"/>
</dbReference>
<protein>
    <recommendedName>
        <fullName evidence="7">Amidase domain-containing protein</fullName>
    </recommendedName>
</protein>
<feature type="domain" description="Amidase" evidence="3">
    <location>
        <begin position="280"/>
        <end position="729"/>
    </location>
</feature>
<evidence type="ECO:0000256" key="1">
    <source>
        <dbReference type="ARBA" id="ARBA00009199"/>
    </source>
</evidence>
<keyword evidence="6" id="KW-1185">Reference proteome</keyword>
<evidence type="ECO:0000313" key="6">
    <source>
        <dbReference type="Proteomes" id="UP000758155"/>
    </source>
</evidence>
<dbReference type="Pfam" id="PF01425">
    <property type="entry name" value="Amidase"/>
    <property type="match status" value="1"/>
</dbReference>
<dbReference type="InterPro" id="IPR029058">
    <property type="entry name" value="AB_hydrolase_fold"/>
</dbReference>
<sequence length="742" mass="80417">MAASKPQIVLLAGAWHSPPYFAKITSLLQDHLYVVHARQLPSVGVPPSWTPPEDLAQDTATARSLVDYAIGDGNDVIVICHSWGGTVAGSALVGYSKEERAKKGLKGGVLKVGYMCAFMIDEGISLHEMAGGEYPAWYDRNGPYIKVNSPEVMYDGLSEDEQAYWFSQLQNHSLASLQAPTLGASWKTIPSSYLPEPPVQVADWKQLALSKRVSVYNKIRKDWILPIEQASQYTETNAISVLEVPRTSGLLTQKELDITENHDASDLVSLMAKGQVSSVEVVTAFCKRAAIAHQATNCLTEILFDEALARAHECDAYLKAHGRPIGPLHGLPISLKDSFNVKGVQSAIGYVSFLANPPASSNSAVVQILFDAGAVFYVKTNIPQTMMTADSHNNIIGRTLNPHKLTLTAGGSTGGEAALIAMKGSVLGVATDIAGSNRIPALCCGITSIKPSASRVPFAGGVPPGRLGSPGQILPVIGPCGRSVRDCELFLRTVVSSQPWRLDPMALNIPWRLPDASLKDKKLRFGLIRSTPSRPLHPPIARALHSAATTLKAAGHSIVLLDDKIGDMYADVELAWKYFMLDPSGTALKHLQASGEPPIPSLSISGWPELKDWKPSLDVLWDMNLQRAGVLRKYQSLMVAEDLDALLMPGYQAVAPKHDSYGLPIYTALVNLLDYPAGILTHGRAEREADKQFWRDGVVYNPPYDPEAVEGMPAHVQIVGKPLMDEELLEIMKIVEMVLQSA</sequence>
<comment type="caution">
    <text evidence="5">The sequence shown here is derived from an EMBL/GenBank/DDBJ whole genome shotgun (WGS) entry which is preliminary data.</text>
</comment>
<dbReference type="PANTHER" id="PTHR46072:SF5">
    <property type="entry name" value="GENERAL AMIDASE-C"/>
    <property type="match status" value="1"/>
</dbReference>
<evidence type="ECO:0000259" key="3">
    <source>
        <dbReference type="Pfam" id="PF01425"/>
    </source>
</evidence>
<dbReference type="GO" id="GO:0016787">
    <property type="term" value="F:hydrolase activity"/>
    <property type="evidence" value="ECO:0007669"/>
    <property type="project" value="UniProtKB-KW"/>
</dbReference>
<name>A0A9P5BXV1_9PLEO</name>
<evidence type="ECO:0000256" key="2">
    <source>
        <dbReference type="ARBA" id="ARBA00022801"/>
    </source>
</evidence>
<dbReference type="SUPFAM" id="SSF53474">
    <property type="entry name" value="alpha/beta-Hydrolases"/>
    <property type="match status" value="1"/>
</dbReference>
<feature type="domain" description="AB hydrolase-1" evidence="4">
    <location>
        <begin position="8"/>
        <end position="194"/>
    </location>
</feature>
<evidence type="ECO:0000313" key="5">
    <source>
        <dbReference type="EMBL" id="KAF3034923.1"/>
    </source>
</evidence>
<dbReference type="InterPro" id="IPR036928">
    <property type="entry name" value="AS_sf"/>
</dbReference>
<dbReference type="InterPro" id="IPR023631">
    <property type="entry name" value="Amidase_dom"/>
</dbReference>
<gene>
    <name evidence="5" type="ORF">E8E12_006452</name>
</gene>
<organism evidence="5 6">
    <name type="scientific">Didymella heteroderae</name>
    <dbReference type="NCBI Taxonomy" id="1769908"/>
    <lineage>
        <taxon>Eukaryota</taxon>
        <taxon>Fungi</taxon>
        <taxon>Dikarya</taxon>
        <taxon>Ascomycota</taxon>
        <taxon>Pezizomycotina</taxon>
        <taxon>Dothideomycetes</taxon>
        <taxon>Pleosporomycetidae</taxon>
        <taxon>Pleosporales</taxon>
        <taxon>Pleosporineae</taxon>
        <taxon>Didymellaceae</taxon>
        <taxon>Didymella</taxon>
    </lineage>
</organism>
<keyword evidence="2" id="KW-0378">Hydrolase</keyword>
<proteinExistence type="inferred from homology"/>
<dbReference type="AlphaFoldDB" id="A0A9P5BXV1"/>